<keyword evidence="3" id="KW-0285">Flavoprotein</keyword>
<name>A0ABR4GP77_9EURO</name>
<comment type="caution">
    <text evidence="5">The sequence shown here is derived from an EMBL/GenBank/DDBJ whole genome shotgun (WGS) entry which is preliminary data.</text>
</comment>
<evidence type="ECO:0000256" key="4">
    <source>
        <dbReference type="ARBA" id="ARBA00022827"/>
    </source>
</evidence>
<protein>
    <recommendedName>
        <fullName evidence="7">Monooxygenase</fullName>
    </recommendedName>
</protein>
<dbReference type="InterPro" id="IPR036188">
    <property type="entry name" value="FAD/NAD-bd_sf"/>
</dbReference>
<evidence type="ECO:0000256" key="3">
    <source>
        <dbReference type="ARBA" id="ARBA00022630"/>
    </source>
</evidence>
<evidence type="ECO:0000256" key="2">
    <source>
        <dbReference type="ARBA" id="ARBA00010139"/>
    </source>
</evidence>
<dbReference type="Gene3D" id="3.50.50.60">
    <property type="entry name" value="FAD/NAD(P)-binding domain"/>
    <property type="match status" value="2"/>
</dbReference>
<reference evidence="5 6" key="1">
    <citation type="submission" date="2024-07" db="EMBL/GenBank/DDBJ databases">
        <title>Section-level genome sequencing and comparative genomics of Aspergillus sections Usti and Cavernicolus.</title>
        <authorList>
            <consortium name="Lawrence Berkeley National Laboratory"/>
            <person name="Nybo J.L."/>
            <person name="Vesth T.C."/>
            <person name="Theobald S."/>
            <person name="Frisvad J.C."/>
            <person name="Larsen T.O."/>
            <person name="Kjaerboelling I."/>
            <person name="Rothschild-Mancinelli K."/>
            <person name="Lyhne E.K."/>
            <person name="Kogle M.E."/>
            <person name="Barry K."/>
            <person name="Clum A."/>
            <person name="Na H."/>
            <person name="Ledsgaard L."/>
            <person name="Lin J."/>
            <person name="Lipzen A."/>
            <person name="Kuo A."/>
            <person name="Riley R."/>
            <person name="Mondo S."/>
            <person name="Labutti K."/>
            <person name="Haridas S."/>
            <person name="Pangalinan J."/>
            <person name="Salamov A.A."/>
            <person name="Simmons B.A."/>
            <person name="Magnuson J.K."/>
            <person name="Chen J."/>
            <person name="Drula E."/>
            <person name="Henrissat B."/>
            <person name="Wiebenga A."/>
            <person name="Lubbers R.J."/>
            <person name="Gomes A.C."/>
            <person name="Makela M.R."/>
            <person name="Stajich J."/>
            <person name="Grigoriev I.V."/>
            <person name="Mortensen U.H."/>
            <person name="De Vries R.P."/>
            <person name="Baker S.E."/>
            <person name="Andersen M.R."/>
        </authorList>
    </citation>
    <scope>NUCLEOTIDE SEQUENCE [LARGE SCALE GENOMIC DNA]</scope>
    <source>
        <strain evidence="5 6">CBS 209.92</strain>
    </source>
</reference>
<dbReference type="InterPro" id="IPR051209">
    <property type="entry name" value="FAD-bind_Monooxygenase_sf"/>
</dbReference>
<keyword evidence="4" id="KW-0274">FAD</keyword>
<dbReference type="EMBL" id="JBFTWV010000002">
    <property type="protein sequence ID" value="KAL2800875.1"/>
    <property type="molecule type" value="Genomic_DNA"/>
</dbReference>
<comment type="cofactor">
    <cofactor evidence="1">
        <name>FAD</name>
        <dbReference type="ChEBI" id="CHEBI:57692"/>
    </cofactor>
</comment>
<evidence type="ECO:0008006" key="7">
    <source>
        <dbReference type="Google" id="ProtNLM"/>
    </source>
</evidence>
<sequence>MDKTKEVIIIGGGISGLGMAVQLKRFLGHTNFTIYEKSDNIGGTWWHNRYPACACDIPSHFYSYSFAIKPDWSTTYPGRDELHGYFLSVANKYDILPHCHFKKMCLDLTWDDARSLWICTFQDTISGEMITREAPVVISAIGTLDRPLIPEIKGSEIFLGKMIHSARWDDTFKPQGKNIIVLGNGASATQFVPEMVEQVGKSGAVTQFVRSAHWWTKRGNPKYSEMFKLIMQHVPLAARLYRIQLAWQLESVFYSFAMTAHGAAMRQRIRGTTYKYIENDAPPQYREILKPDYEPGCKRRVNTATYLTALHSPQMLLTKDRVVEIGPDHVVTNTGDKYPADAIIFATGFMTQRWLYPLNVRGVNGTDLQSTWESAGGAEAYKGTVVTDFPNFFILYGPNAATGQHSAESIMVRPDAQKRDLAWVHGKLKHLVFNSGCQSWWMDPVTRKNTFIYPDPMYKYWLRTIFPRWGDFEIKRSDRSRDILGRTIFGFDTEKIVATVSSWVLKV</sequence>
<evidence type="ECO:0000256" key="1">
    <source>
        <dbReference type="ARBA" id="ARBA00001974"/>
    </source>
</evidence>
<dbReference type="SUPFAM" id="SSF51905">
    <property type="entry name" value="FAD/NAD(P)-binding domain"/>
    <property type="match status" value="2"/>
</dbReference>
<evidence type="ECO:0000313" key="5">
    <source>
        <dbReference type="EMBL" id="KAL2800875.1"/>
    </source>
</evidence>
<organism evidence="5 6">
    <name type="scientific">Aspergillus keveii</name>
    <dbReference type="NCBI Taxonomy" id="714993"/>
    <lineage>
        <taxon>Eukaryota</taxon>
        <taxon>Fungi</taxon>
        <taxon>Dikarya</taxon>
        <taxon>Ascomycota</taxon>
        <taxon>Pezizomycotina</taxon>
        <taxon>Eurotiomycetes</taxon>
        <taxon>Eurotiomycetidae</taxon>
        <taxon>Eurotiales</taxon>
        <taxon>Aspergillaceae</taxon>
        <taxon>Aspergillus</taxon>
        <taxon>Aspergillus subgen. Nidulantes</taxon>
    </lineage>
</organism>
<gene>
    <name evidence="5" type="ORF">BJX66DRAFT_321330</name>
</gene>
<dbReference type="PANTHER" id="PTHR42877">
    <property type="entry name" value="L-ORNITHINE N(5)-MONOOXYGENASE-RELATED"/>
    <property type="match status" value="1"/>
</dbReference>
<dbReference type="Pfam" id="PF13738">
    <property type="entry name" value="Pyr_redox_3"/>
    <property type="match status" value="1"/>
</dbReference>
<comment type="similarity">
    <text evidence="2">Belongs to the FAD-binding monooxygenase family.</text>
</comment>
<evidence type="ECO:0000313" key="6">
    <source>
        <dbReference type="Proteomes" id="UP001610563"/>
    </source>
</evidence>
<dbReference type="PANTHER" id="PTHR42877:SF5">
    <property type="entry name" value="L-ORNITHINE N(5)-MONOOXYGENASE-RELATED"/>
    <property type="match status" value="1"/>
</dbReference>
<accession>A0ABR4GP77</accession>
<proteinExistence type="inferred from homology"/>
<keyword evidence="6" id="KW-1185">Reference proteome</keyword>
<dbReference type="Proteomes" id="UP001610563">
    <property type="component" value="Unassembled WGS sequence"/>
</dbReference>